<dbReference type="InterPro" id="IPR001680">
    <property type="entry name" value="WD40_rpt"/>
</dbReference>
<dbReference type="InterPro" id="IPR015943">
    <property type="entry name" value="WD40/YVTN_repeat-like_dom_sf"/>
</dbReference>
<evidence type="ECO:0000256" key="1">
    <source>
        <dbReference type="ARBA" id="ARBA00008075"/>
    </source>
</evidence>
<feature type="region of interest" description="Disordered" evidence="7">
    <location>
        <begin position="264"/>
        <end position="292"/>
    </location>
</feature>
<name>A0ABQ8UAE0_9EUKA</name>
<dbReference type="Gene3D" id="2.130.10.10">
    <property type="entry name" value="YVTN repeat-like/Quinoprotein amine dehydrogenase"/>
    <property type="match status" value="1"/>
</dbReference>
<dbReference type="Pfam" id="PF00400">
    <property type="entry name" value="WD40"/>
    <property type="match status" value="1"/>
</dbReference>
<proteinExistence type="inferred from homology"/>
<evidence type="ECO:0000256" key="4">
    <source>
        <dbReference type="ARBA" id="ARBA00023015"/>
    </source>
</evidence>
<evidence type="ECO:0000256" key="5">
    <source>
        <dbReference type="ARBA" id="ARBA00023163"/>
    </source>
</evidence>
<evidence type="ECO:0000256" key="3">
    <source>
        <dbReference type="ARBA" id="ARBA00022737"/>
    </source>
</evidence>
<keyword evidence="9" id="KW-1185">Reference proteome</keyword>
<reference evidence="8" key="1">
    <citation type="journal article" date="2022" name="bioRxiv">
        <title>Genomics of Preaxostyla Flagellates Illuminates Evolutionary Transitions and the Path Towards Mitochondrial Loss.</title>
        <authorList>
            <person name="Novak L.V.F."/>
            <person name="Treitli S.C."/>
            <person name="Pyrih J."/>
            <person name="Halakuc P."/>
            <person name="Pipaliya S.V."/>
            <person name="Vacek V."/>
            <person name="Brzon O."/>
            <person name="Soukal P."/>
            <person name="Eme L."/>
            <person name="Dacks J.B."/>
            <person name="Karnkowska A."/>
            <person name="Elias M."/>
            <person name="Hampl V."/>
        </authorList>
    </citation>
    <scope>NUCLEOTIDE SEQUENCE</scope>
    <source>
        <strain evidence="8">RCP-MX</strain>
    </source>
</reference>
<comment type="similarity">
    <text evidence="1">Belongs to the WD repeat ESC family.</text>
</comment>
<evidence type="ECO:0000256" key="6">
    <source>
        <dbReference type="PROSITE-ProRule" id="PRU00221"/>
    </source>
</evidence>
<organism evidence="8 9">
    <name type="scientific">Paratrimastix pyriformis</name>
    <dbReference type="NCBI Taxonomy" id="342808"/>
    <lineage>
        <taxon>Eukaryota</taxon>
        <taxon>Metamonada</taxon>
        <taxon>Preaxostyla</taxon>
        <taxon>Paratrimastigidae</taxon>
        <taxon>Paratrimastix</taxon>
    </lineage>
</organism>
<keyword evidence="3" id="KW-0677">Repeat</keyword>
<dbReference type="InterPro" id="IPR036322">
    <property type="entry name" value="WD40_repeat_dom_sf"/>
</dbReference>
<dbReference type="SMART" id="SM00320">
    <property type="entry name" value="WD40"/>
    <property type="match status" value="3"/>
</dbReference>
<feature type="repeat" description="WD" evidence="6">
    <location>
        <begin position="114"/>
        <end position="156"/>
    </location>
</feature>
<sequence>MSNEASIFVEKGSTIWGIAACKVPKWRDLVAVVFANRAHVYSIKNRKDFRLIAKYVDKPANFPHRGDPDPKWTDLYAVVFASTPKEDCLLLAVAGRAGIIKVIDLHHSRPYRALIGHGAEIDSLRRHPHLGHVILSSSADYTARVWDVVTGQCLAVIGCGHFAHAAPLIDADFSLDGKQVCTAGHDSRIKVEVVIEPIESSCPAVPAIPTTTAPLATAPLPRSRELYSLLWERDDSPELTVQRYRDRLGIDRFRSRAEAEAEAEAEAHATRRRRARVVRTQDHTAASELGPLTDDDPAGVWGWVDTDAGLREWRCKGWCPQTGLLTGPGLHRPMPPNALRTYSMPLYDFVGDPGLPVDSVRPFGPNTWLTKSGAGDAYIWRVSPVEAPAIKGCPNSASVLCCLKCSSGQPTDFWRGMAVGPYAVAIGTFDGTVLVFSRDTILKDRRYRSERYPTENIQCPRRVQTVNAIDWALGSVTYVSDT</sequence>
<evidence type="ECO:0000256" key="2">
    <source>
        <dbReference type="ARBA" id="ARBA00022574"/>
    </source>
</evidence>
<dbReference type="InterPro" id="IPR051243">
    <property type="entry name" value="PcG_WD-repeat"/>
</dbReference>
<evidence type="ECO:0000313" key="9">
    <source>
        <dbReference type="Proteomes" id="UP001141327"/>
    </source>
</evidence>
<gene>
    <name evidence="8" type="ORF">PAPYR_8565</name>
</gene>
<dbReference type="PROSITE" id="PS50294">
    <property type="entry name" value="WD_REPEATS_REGION"/>
    <property type="match status" value="1"/>
</dbReference>
<evidence type="ECO:0000313" key="8">
    <source>
        <dbReference type="EMBL" id="KAJ4456269.1"/>
    </source>
</evidence>
<keyword evidence="5" id="KW-0804">Transcription</keyword>
<protein>
    <submittedName>
        <fullName evidence="8">Polycomb protein EED</fullName>
    </submittedName>
</protein>
<comment type="caution">
    <text evidence="8">The sequence shown here is derived from an EMBL/GenBank/DDBJ whole genome shotgun (WGS) entry which is preliminary data.</text>
</comment>
<keyword evidence="2 6" id="KW-0853">WD repeat</keyword>
<dbReference type="PROSITE" id="PS50082">
    <property type="entry name" value="WD_REPEATS_2"/>
    <property type="match status" value="1"/>
</dbReference>
<dbReference type="SUPFAM" id="SSF50978">
    <property type="entry name" value="WD40 repeat-like"/>
    <property type="match status" value="1"/>
</dbReference>
<dbReference type="Proteomes" id="UP001141327">
    <property type="component" value="Unassembled WGS sequence"/>
</dbReference>
<dbReference type="PANTHER" id="PTHR10253">
    <property type="entry name" value="POLYCOMB PROTEIN"/>
    <property type="match status" value="1"/>
</dbReference>
<evidence type="ECO:0000256" key="7">
    <source>
        <dbReference type="SAM" id="MobiDB-lite"/>
    </source>
</evidence>
<dbReference type="EMBL" id="JAPMOS010000076">
    <property type="protein sequence ID" value="KAJ4456269.1"/>
    <property type="molecule type" value="Genomic_DNA"/>
</dbReference>
<keyword evidence="4" id="KW-0805">Transcription regulation</keyword>
<dbReference type="PROSITE" id="PS00678">
    <property type="entry name" value="WD_REPEATS_1"/>
    <property type="match status" value="1"/>
</dbReference>
<dbReference type="InterPro" id="IPR019775">
    <property type="entry name" value="WD40_repeat_CS"/>
</dbReference>
<accession>A0ABQ8UAE0</accession>